<name>A0A4C2AES4_EUMVA</name>
<accession>A0A4C2AES4</accession>
<sequence length="120" mass="14331">MASSRRVCVNDPNHFCFICGEYIFKESRLNVTAFVIKVYKNYFGYPLGIKNKPWIPQKNLKPQEEAMDIEEKIESSDSDFEYDLKAPELFNQTDLNDLIRNKETRISYYRTRERNLLKFC</sequence>
<organism evidence="1 2">
    <name type="scientific">Eumeta variegata</name>
    <name type="common">Bagworm moth</name>
    <name type="synonym">Eumeta japonica</name>
    <dbReference type="NCBI Taxonomy" id="151549"/>
    <lineage>
        <taxon>Eukaryota</taxon>
        <taxon>Metazoa</taxon>
        <taxon>Ecdysozoa</taxon>
        <taxon>Arthropoda</taxon>
        <taxon>Hexapoda</taxon>
        <taxon>Insecta</taxon>
        <taxon>Pterygota</taxon>
        <taxon>Neoptera</taxon>
        <taxon>Endopterygota</taxon>
        <taxon>Lepidoptera</taxon>
        <taxon>Glossata</taxon>
        <taxon>Ditrysia</taxon>
        <taxon>Tineoidea</taxon>
        <taxon>Psychidae</taxon>
        <taxon>Oiketicinae</taxon>
        <taxon>Eumeta</taxon>
    </lineage>
</organism>
<evidence type="ECO:0000313" key="2">
    <source>
        <dbReference type="Proteomes" id="UP000299102"/>
    </source>
</evidence>
<dbReference type="AlphaFoldDB" id="A0A4C2AES4"/>
<dbReference type="OrthoDB" id="8063408at2759"/>
<proteinExistence type="predicted"/>
<reference evidence="1 2" key="1">
    <citation type="journal article" date="2019" name="Commun. Biol.">
        <title>The bagworm genome reveals a unique fibroin gene that provides high tensile strength.</title>
        <authorList>
            <person name="Kono N."/>
            <person name="Nakamura H."/>
            <person name="Ohtoshi R."/>
            <person name="Tomita M."/>
            <person name="Numata K."/>
            <person name="Arakawa K."/>
        </authorList>
    </citation>
    <scope>NUCLEOTIDE SEQUENCE [LARGE SCALE GENOMIC DNA]</scope>
</reference>
<protein>
    <submittedName>
        <fullName evidence="1">Uncharacterized protein</fullName>
    </submittedName>
</protein>
<gene>
    <name evidence="1" type="ORF">EVAR_67997_1</name>
</gene>
<comment type="caution">
    <text evidence="1">The sequence shown here is derived from an EMBL/GenBank/DDBJ whole genome shotgun (WGS) entry which is preliminary data.</text>
</comment>
<dbReference type="EMBL" id="BGZK01002983">
    <property type="protein sequence ID" value="GBP97664.1"/>
    <property type="molecule type" value="Genomic_DNA"/>
</dbReference>
<keyword evidence="2" id="KW-1185">Reference proteome</keyword>
<evidence type="ECO:0000313" key="1">
    <source>
        <dbReference type="EMBL" id="GBP97664.1"/>
    </source>
</evidence>
<dbReference type="Proteomes" id="UP000299102">
    <property type="component" value="Unassembled WGS sequence"/>
</dbReference>